<accession>A0A1B9AMR7</accession>
<dbReference type="RefSeq" id="WP_065411068.1">
    <property type="nucleotide sequence ID" value="NZ_MAYT01000027.1"/>
</dbReference>
<proteinExistence type="inferred from homology"/>
<dbReference type="GO" id="GO:0006508">
    <property type="term" value="P:proteolysis"/>
    <property type="evidence" value="ECO:0007669"/>
    <property type="project" value="UniProtKB-KW"/>
</dbReference>
<keyword evidence="5" id="KW-0732">Signal</keyword>
<dbReference type="SUPFAM" id="SSF54001">
    <property type="entry name" value="Cysteine proteinases"/>
    <property type="match status" value="1"/>
</dbReference>
<keyword evidence="4" id="KW-0788">Thiol protease</keyword>
<dbReference type="PANTHER" id="PTHR47053:SF1">
    <property type="entry name" value="MUREIN DD-ENDOPEPTIDASE MEPH-RELATED"/>
    <property type="match status" value="1"/>
</dbReference>
<dbReference type="InterPro" id="IPR051202">
    <property type="entry name" value="Peptidase_C40"/>
</dbReference>
<dbReference type="InterPro" id="IPR038765">
    <property type="entry name" value="Papain-like_cys_pep_sf"/>
</dbReference>
<evidence type="ECO:0000256" key="4">
    <source>
        <dbReference type="ARBA" id="ARBA00022807"/>
    </source>
</evidence>
<keyword evidence="8" id="KW-1185">Reference proteome</keyword>
<feature type="chain" id="PRO_5038379585" evidence="5">
    <location>
        <begin position="26"/>
        <end position="160"/>
    </location>
</feature>
<feature type="domain" description="NlpC/P60" evidence="6">
    <location>
        <begin position="36"/>
        <end position="159"/>
    </location>
</feature>
<evidence type="ECO:0000256" key="1">
    <source>
        <dbReference type="ARBA" id="ARBA00007074"/>
    </source>
</evidence>
<dbReference type="Pfam" id="PF00877">
    <property type="entry name" value="NLPC_P60"/>
    <property type="match status" value="1"/>
</dbReference>
<dbReference type="GO" id="GO:0008234">
    <property type="term" value="F:cysteine-type peptidase activity"/>
    <property type="evidence" value="ECO:0007669"/>
    <property type="project" value="UniProtKB-KW"/>
</dbReference>
<evidence type="ECO:0000256" key="2">
    <source>
        <dbReference type="ARBA" id="ARBA00022670"/>
    </source>
</evidence>
<name>A0A1B9AMR7_9BACI</name>
<protein>
    <submittedName>
        <fullName evidence="7">Hydrolase Nlp/P60</fullName>
    </submittedName>
</protein>
<dbReference type="InterPro" id="IPR000064">
    <property type="entry name" value="NLP_P60_dom"/>
</dbReference>
<comment type="similarity">
    <text evidence="1">Belongs to the peptidase C40 family.</text>
</comment>
<dbReference type="Gene3D" id="3.90.1720.10">
    <property type="entry name" value="endopeptidase domain like (from Nostoc punctiforme)"/>
    <property type="match status" value="1"/>
</dbReference>
<feature type="signal peptide" evidence="5">
    <location>
        <begin position="1"/>
        <end position="25"/>
    </location>
</feature>
<dbReference type="PROSITE" id="PS51935">
    <property type="entry name" value="NLPC_P60"/>
    <property type="match status" value="1"/>
</dbReference>
<gene>
    <name evidence="7" type="ORF">A8F95_10450</name>
</gene>
<sequence>MNIYLPVSRWAVALFTLFAFAFSFACGPVKQASATINYGEEVAAKAEILMGAPYKYGGTSPKGFDAGGFTQYVYKEAATKMKIPRTSADQYKIGKAVKQKDLQFGDLVFYATGAKGKVSFVAVYTGNGKFVGATSKGVKEVKMNEKYWKDRYVGAKRVIK</sequence>
<evidence type="ECO:0000259" key="6">
    <source>
        <dbReference type="PROSITE" id="PS51935"/>
    </source>
</evidence>
<comment type="caution">
    <text evidence="7">The sequence shown here is derived from an EMBL/GenBank/DDBJ whole genome shotgun (WGS) entry which is preliminary data.</text>
</comment>
<evidence type="ECO:0000313" key="7">
    <source>
        <dbReference type="EMBL" id="OCA85101.1"/>
    </source>
</evidence>
<reference evidence="8" key="1">
    <citation type="submission" date="2016-05" db="EMBL/GenBank/DDBJ databases">
        <authorList>
            <person name="Liu B."/>
            <person name="Wang J."/>
            <person name="Zhu Y."/>
            <person name="Liu G."/>
            <person name="Chen Q."/>
            <person name="Chen Z."/>
            <person name="Lan J."/>
            <person name="Che J."/>
            <person name="Ge C."/>
            <person name="Shi H."/>
            <person name="Pan Z."/>
            <person name="Liu X."/>
        </authorList>
    </citation>
    <scope>NUCLEOTIDE SEQUENCE [LARGE SCALE GENOMIC DNA]</scope>
    <source>
        <strain evidence="8">FJAT-27215</strain>
    </source>
</reference>
<dbReference type="Proteomes" id="UP000092578">
    <property type="component" value="Unassembled WGS sequence"/>
</dbReference>
<keyword evidence="2" id="KW-0645">Protease</keyword>
<dbReference type="EMBL" id="MAYT01000027">
    <property type="protein sequence ID" value="OCA85101.1"/>
    <property type="molecule type" value="Genomic_DNA"/>
</dbReference>
<evidence type="ECO:0000313" key="8">
    <source>
        <dbReference type="Proteomes" id="UP000092578"/>
    </source>
</evidence>
<evidence type="ECO:0000256" key="3">
    <source>
        <dbReference type="ARBA" id="ARBA00022801"/>
    </source>
</evidence>
<keyword evidence="3 7" id="KW-0378">Hydrolase</keyword>
<dbReference type="AlphaFoldDB" id="A0A1B9AMR7"/>
<dbReference type="PANTHER" id="PTHR47053">
    <property type="entry name" value="MUREIN DD-ENDOPEPTIDASE MEPH-RELATED"/>
    <property type="match status" value="1"/>
</dbReference>
<evidence type="ECO:0000256" key="5">
    <source>
        <dbReference type="SAM" id="SignalP"/>
    </source>
</evidence>
<organism evidence="7 8">
    <name type="scientific">Pseudobacillus wudalianchiensis</name>
    <dbReference type="NCBI Taxonomy" id="1743143"/>
    <lineage>
        <taxon>Bacteria</taxon>
        <taxon>Bacillati</taxon>
        <taxon>Bacillota</taxon>
        <taxon>Bacilli</taxon>
        <taxon>Bacillales</taxon>
        <taxon>Bacillaceae</taxon>
        <taxon>Pseudobacillus</taxon>
    </lineage>
</organism>